<dbReference type="GO" id="GO:0030527">
    <property type="term" value="F:structural constituent of chromatin"/>
    <property type="evidence" value="ECO:0007669"/>
    <property type="project" value="InterPro"/>
</dbReference>
<organism evidence="9 10">
    <name type="scientific">Ficus carica</name>
    <name type="common">Common fig</name>
    <dbReference type="NCBI Taxonomy" id="3494"/>
    <lineage>
        <taxon>Eukaryota</taxon>
        <taxon>Viridiplantae</taxon>
        <taxon>Streptophyta</taxon>
        <taxon>Embryophyta</taxon>
        <taxon>Tracheophyta</taxon>
        <taxon>Spermatophyta</taxon>
        <taxon>Magnoliopsida</taxon>
        <taxon>eudicotyledons</taxon>
        <taxon>Gunneridae</taxon>
        <taxon>Pentapetalae</taxon>
        <taxon>rosids</taxon>
        <taxon>fabids</taxon>
        <taxon>Rosales</taxon>
        <taxon>Moraceae</taxon>
        <taxon>Ficeae</taxon>
        <taxon>Ficus</taxon>
    </lineage>
</organism>
<dbReference type="EMBL" id="BTGU01000041">
    <property type="protein sequence ID" value="GMN52358.1"/>
    <property type="molecule type" value="Genomic_DNA"/>
</dbReference>
<dbReference type="GO" id="GO:0006334">
    <property type="term" value="P:nucleosome assembly"/>
    <property type="evidence" value="ECO:0007669"/>
    <property type="project" value="InterPro"/>
</dbReference>
<evidence type="ECO:0000313" key="10">
    <source>
        <dbReference type="Proteomes" id="UP001187192"/>
    </source>
</evidence>
<feature type="domain" description="H15" evidence="8">
    <location>
        <begin position="24"/>
        <end position="94"/>
    </location>
</feature>
<feature type="region of interest" description="Disordered" evidence="7">
    <location>
        <begin position="97"/>
        <end position="185"/>
    </location>
</feature>
<dbReference type="SMART" id="SM00526">
    <property type="entry name" value="H15"/>
    <property type="match status" value="1"/>
</dbReference>
<dbReference type="CDD" id="cd00073">
    <property type="entry name" value="H15"/>
    <property type="match status" value="1"/>
</dbReference>
<dbReference type="GO" id="GO:0000786">
    <property type="term" value="C:nucleosome"/>
    <property type="evidence" value="ECO:0007669"/>
    <property type="project" value="InterPro"/>
</dbReference>
<dbReference type="PANTHER" id="PTHR11467">
    <property type="entry name" value="HISTONE H1"/>
    <property type="match status" value="1"/>
</dbReference>
<evidence type="ECO:0000256" key="1">
    <source>
        <dbReference type="ARBA" id="ARBA00004123"/>
    </source>
</evidence>
<dbReference type="PROSITE" id="PS51504">
    <property type="entry name" value="H15"/>
    <property type="match status" value="1"/>
</dbReference>
<dbReference type="AlphaFoldDB" id="A0AA88DAT8"/>
<name>A0AA88DAT8_FICCA</name>
<evidence type="ECO:0000256" key="7">
    <source>
        <dbReference type="SAM" id="MobiDB-lite"/>
    </source>
</evidence>
<evidence type="ECO:0000259" key="8">
    <source>
        <dbReference type="PROSITE" id="PS51504"/>
    </source>
</evidence>
<dbReference type="GO" id="GO:0031492">
    <property type="term" value="F:nucleosomal DNA binding"/>
    <property type="evidence" value="ECO:0007669"/>
    <property type="project" value="TreeGrafter"/>
</dbReference>
<dbReference type="GO" id="GO:0030261">
    <property type="term" value="P:chromosome condensation"/>
    <property type="evidence" value="ECO:0007669"/>
    <property type="project" value="TreeGrafter"/>
</dbReference>
<dbReference type="InterPro" id="IPR005819">
    <property type="entry name" value="H1/H5"/>
</dbReference>
<dbReference type="InterPro" id="IPR005818">
    <property type="entry name" value="Histone_H1/H5_H15"/>
</dbReference>
<sequence length="185" mass="20412">MAKSTTAVVAKKNIKSSSLAPYPLHPPYFEMICDAITALKERNGSSQQAIAKFMDEKHSGDLPPNFKKLLSVQLKKFVKSERLFKVKNSFKISPTEKKIKKDLKPIAQKDQKSNPAEKIQASKGAKTKRLSQVKTPEGTKKSGIGGAVKAVKKTKLLSQVKTPEGLKRKAARPIESSRASKRARK</sequence>
<dbReference type="GO" id="GO:0005634">
    <property type="term" value="C:nucleus"/>
    <property type="evidence" value="ECO:0007669"/>
    <property type="project" value="UniProtKB-SubCell"/>
</dbReference>
<dbReference type="GO" id="GO:0045910">
    <property type="term" value="P:negative regulation of DNA recombination"/>
    <property type="evidence" value="ECO:0007669"/>
    <property type="project" value="TreeGrafter"/>
</dbReference>
<dbReference type="InterPro" id="IPR036390">
    <property type="entry name" value="WH_DNA-bd_sf"/>
</dbReference>
<evidence type="ECO:0000256" key="4">
    <source>
        <dbReference type="ARBA" id="ARBA00023125"/>
    </source>
</evidence>
<evidence type="ECO:0000256" key="6">
    <source>
        <dbReference type="RuleBase" id="RU003894"/>
    </source>
</evidence>
<evidence type="ECO:0000256" key="2">
    <source>
        <dbReference type="ARBA" id="ARBA00004286"/>
    </source>
</evidence>
<evidence type="ECO:0000256" key="5">
    <source>
        <dbReference type="ARBA" id="ARBA00023242"/>
    </source>
</evidence>
<dbReference type="PANTHER" id="PTHR11467:SF130">
    <property type="entry name" value="HISTONE H1-LIKE ISOFORM X1"/>
    <property type="match status" value="1"/>
</dbReference>
<dbReference type="Proteomes" id="UP001187192">
    <property type="component" value="Unassembled WGS sequence"/>
</dbReference>
<gene>
    <name evidence="9" type="ORF">TIFTF001_021505</name>
</gene>
<accession>A0AA88DAT8</accession>
<protein>
    <recommendedName>
        <fullName evidence="8">H15 domain-containing protein</fullName>
    </recommendedName>
</protein>
<comment type="similarity">
    <text evidence="6">Belongs to the histone H1/H5 family.</text>
</comment>
<evidence type="ECO:0000313" key="9">
    <source>
        <dbReference type="EMBL" id="GMN52358.1"/>
    </source>
</evidence>
<comment type="subcellular location">
    <subcellularLocation>
        <location evidence="2">Chromosome</location>
    </subcellularLocation>
    <subcellularLocation>
        <location evidence="1 6">Nucleus</location>
    </subcellularLocation>
</comment>
<dbReference type="SUPFAM" id="SSF46785">
    <property type="entry name" value="Winged helix' DNA-binding domain"/>
    <property type="match status" value="1"/>
</dbReference>
<evidence type="ECO:0000256" key="3">
    <source>
        <dbReference type="ARBA" id="ARBA00022454"/>
    </source>
</evidence>
<proteinExistence type="inferred from homology"/>
<keyword evidence="10" id="KW-1185">Reference proteome</keyword>
<comment type="caution">
    <text evidence="9">The sequence shown here is derived from an EMBL/GenBank/DDBJ whole genome shotgun (WGS) entry which is preliminary data.</text>
</comment>
<dbReference type="InterPro" id="IPR036388">
    <property type="entry name" value="WH-like_DNA-bd_sf"/>
</dbReference>
<keyword evidence="4 6" id="KW-0238">DNA-binding</keyword>
<dbReference type="Gene3D" id="1.10.10.10">
    <property type="entry name" value="Winged helix-like DNA-binding domain superfamily/Winged helix DNA-binding domain"/>
    <property type="match status" value="1"/>
</dbReference>
<keyword evidence="3 6" id="KW-0158">Chromosome</keyword>
<dbReference type="Pfam" id="PF00538">
    <property type="entry name" value="Linker_histone"/>
    <property type="match status" value="1"/>
</dbReference>
<reference evidence="9" key="1">
    <citation type="submission" date="2023-07" db="EMBL/GenBank/DDBJ databases">
        <title>draft genome sequence of fig (Ficus carica).</title>
        <authorList>
            <person name="Takahashi T."/>
            <person name="Nishimura K."/>
        </authorList>
    </citation>
    <scope>NUCLEOTIDE SEQUENCE</scope>
</reference>
<feature type="compositionally biased region" description="Basic and acidic residues" evidence="7">
    <location>
        <begin position="97"/>
        <end position="112"/>
    </location>
</feature>
<keyword evidence="5 6" id="KW-0539">Nucleus</keyword>
<dbReference type="GO" id="GO:0003690">
    <property type="term" value="F:double-stranded DNA binding"/>
    <property type="evidence" value="ECO:0007669"/>
    <property type="project" value="TreeGrafter"/>
</dbReference>
<dbReference type="PRINTS" id="PR00624">
    <property type="entry name" value="HISTONEH5"/>
</dbReference>